<protein>
    <recommendedName>
        <fullName evidence="2">Alginate export domain-containing protein</fullName>
    </recommendedName>
</protein>
<name>A0A7V5LSX9_UNCW3</name>
<dbReference type="EMBL" id="DRTX01000003">
    <property type="protein sequence ID" value="HHF52740.1"/>
    <property type="molecule type" value="Genomic_DNA"/>
</dbReference>
<sequence length="367" mass="43537">MFLVQTDRVKDDSWGPKGEGFRCDFWDIFKLRGAMIGSKFKTWDGEAYLAYLERPITSFFQLGTIYLKKDWRRGEPPTFNSVYSLNGKLHVKGPLNLRFEVAKSIHPAQITQKKSDDYAYEIELRSVRIKNILIAGNIFNYGLDFIDEFSNKFNKDFDREFDRKGVYGEIVYLVPGKAINLVYKTRWYKSRYDESRIPPVRETYYSRWWNYGEIYMEYYGGVNSKFFVESTIDTQETWNHLYFEVGGENNVMKLRLQYKIMDIGINRDGRSVFYSIGERNLVGVELRVNITDYLHFYGRSAIGMGTGRDWESLFLQLAYRRFQNTEILIEYGEPSHTDGDIVNDWDIAYNPYQRVEDRVKLLVKFWF</sequence>
<evidence type="ECO:0000313" key="1">
    <source>
        <dbReference type="EMBL" id="HHF52740.1"/>
    </source>
</evidence>
<dbReference type="AlphaFoldDB" id="A0A7V5LSX9"/>
<comment type="caution">
    <text evidence="1">The sequence shown here is derived from an EMBL/GenBank/DDBJ whole genome shotgun (WGS) entry which is preliminary data.</text>
</comment>
<reference evidence="1" key="1">
    <citation type="journal article" date="2020" name="mSystems">
        <title>Genome- and Community-Level Interaction Insights into Carbon Utilization and Element Cycling Functions of Hydrothermarchaeota in Hydrothermal Sediment.</title>
        <authorList>
            <person name="Zhou Z."/>
            <person name="Liu Y."/>
            <person name="Xu W."/>
            <person name="Pan J."/>
            <person name="Luo Z.H."/>
            <person name="Li M."/>
        </authorList>
    </citation>
    <scope>NUCLEOTIDE SEQUENCE [LARGE SCALE GENOMIC DNA]</scope>
    <source>
        <strain evidence="1">HyVt-96</strain>
    </source>
</reference>
<proteinExistence type="predicted"/>
<gene>
    <name evidence="1" type="ORF">ENL43_00040</name>
</gene>
<accession>A0A7V5LSX9</accession>
<evidence type="ECO:0008006" key="2">
    <source>
        <dbReference type="Google" id="ProtNLM"/>
    </source>
</evidence>
<organism evidence="1">
    <name type="scientific">candidate division WOR-3 bacterium</name>
    <dbReference type="NCBI Taxonomy" id="2052148"/>
    <lineage>
        <taxon>Bacteria</taxon>
        <taxon>Bacteria division WOR-3</taxon>
    </lineage>
</organism>
<dbReference type="Proteomes" id="UP000886050">
    <property type="component" value="Unassembled WGS sequence"/>
</dbReference>